<feature type="chain" id="PRO_5035813752" description="Secreted protein" evidence="1">
    <location>
        <begin position="18"/>
        <end position="112"/>
    </location>
</feature>
<gene>
    <name evidence="2" type="ORF">PVAP13_6KG407666</name>
</gene>
<keyword evidence="1" id="KW-0732">Signal</keyword>
<evidence type="ECO:0000313" key="2">
    <source>
        <dbReference type="EMBL" id="KAG2585711.1"/>
    </source>
</evidence>
<comment type="caution">
    <text evidence="2">The sequence shown here is derived from an EMBL/GenBank/DDBJ whole genome shotgun (WGS) entry which is preliminary data.</text>
</comment>
<name>A0A8T0RI46_PANVG</name>
<proteinExistence type="predicted"/>
<organism evidence="2 3">
    <name type="scientific">Panicum virgatum</name>
    <name type="common">Blackwell switchgrass</name>
    <dbReference type="NCBI Taxonomy" id="38727"/>
    <lineage>
        <taxon>Eukaryota</taxon>
        <taxon>Viridiplantae</taxon>
        <taxon>Streptophyta</taxon>
        <taxon>Embryophyta</taxon>
        <taxon>Tracheophyta</taxon>
        <taxon>Spermatophyta</taxon>
        <taxon>Magnoliopsida</taxon>
        <taxon>Liliopsida</taxon>
        <taxon>Poales</taxon>
        <taxon>Poaceae</taxon>
        <taxon>PACMAD clade</taxon>
        <taxon>Panicoideae</taxon>
        <taxon>Panicodae</taxon>
        <taxon>Paniceae</taxon>
        <taxon>Panicinae</taxon>
        <taxon>Panicum</taxon>
        <taxon>Panicum sect. Hiantes</taxon>
    </lineage>
</organism>
<reference evidence="2" key="1">
    <citation type="submission" date="2020-05" db="EMBL/GenBank/DDBJ databases">
        <title>WGS assembly of Panicum virgatum.</title>
        <authorList>
            <person name="Lovell J.T."/>
            <person name="Jenkins J."/>
            <person name="Shu S."/>
            <person name="Juenger T.E."/>
            <person name="Schmutz J."/>
        </authorList>
    </citation>
    <scope>NUCLEOTIDE SEQUENCE</scope>
    <source>
        <strain evidence="2">AP13</strain>
    </source>
</reference>
<dbReference type="EMBL" id="CM029047">
    <property type="protein sequence ID" value="KAG2585711.1"/>
    <property type="molecule type" value="Genomic_DNA"/>
</dbReference>
<evidence type="ECO:0008006" key="4">
    <source>
        <dbReference type="Google" id="ProtNLM"/>
    </source>
</evidence>
<feature type="signal peptide" evidence="1">
    <location>
        <begin position="1"/>
        <end position="17"/>
    </location>
</feature>
<accession>A0A8T0RI46</accession>
<sequence>MFCCSLIIFILSHMYDCNNVASMICALVPLGTTGKTCLKSPPKTMNLPPNGSNLPVISCNDLSRVSTDYLRVMATSSHMMSDASRNRVVVPLCFVKLQTEFSSSLIGILNLE</sequence>
<protein>
    <recommendedName>
        <fullName evidence="4">Secreted protein</fullName>
    </recommendedName>
</protein>
<evidence type="ECO:0000313" key="3">
    <source>
        <dbReference type="Proteomes" id="UP000823388"/>
    </source>
</evidence>
<evidence type="ECO:0000256" key="1">
    <source>
        <dbReference type="SAM" id="SignalP"/>
    </source>
</evidence>
<keyword evidence="3" id="KW-1185">Reference proteome</keyword>
<dbReference type="Proteomes" id="UP000823388">
    <property type="component" value="Chromosome 6K"/>
</dbReference>
<dbReference type="AlphaFoldDB" id="A0A8T0RI46"/>